<reference evidence="7 8" key="1">
    <citation type="submission" date="2023-11" db="EMBL/GenBank/DDBJ databases">
        <title>Lentzea sokolovensis, sp. nov., Lentzea kristufkii, sp. nov., and Lentzea miocenensis, sp. nov., rare actinobacteria from Sokolov Coal Basin, Miocene lacustrine sediment, Czech Republic.</title>
        <authorList>
            <person name="Lara A."/>
            <person name="Kotroba L."/>
            <person name="Nouioui I."/>
            <person name="Neumann-Schaal M."/>
            <person name="Mast Y."/>
            <person name="Chronakova A."/>
        </authorList>
    </citation>
    <scope>NUCLEOTIDE SEQUENCE [LARGE SCALE GENOMIC DNA]</scope>
    <source>
        <strain evidence="7 8">BCCO 10_0061</strain>
    </source>
</reference>
<evidence type="ECO:0000256" key="2">
    <source>
        <dbReference type="ARBA" id="ARBA00022553"/>
    </source>
</evidence>
<proteinExistence type="predicted"/>
<dbReference type="InterPro" id="IPR014043">
    <property type="entry name" value="Acyl_transferase_dom"/>
</dbReference>
<dbReference type="Pfam" id="PF02801">
    <property type="entry name" value="Ketoacyl-synt_C"/>
    <property type="match status" value="1"/>
</dbReference>
<dbReference type="Gene3D" id="3.40.366.10">
    <property type="entry name" value="Malonyl-Coenzyme A Acyl Carrier Protein, domain 2"/>
    <property type="match status" value="1"/>
</dbReference>
<dbReference type="InterPro" id="IPR016039">
    <property type="entry name" value="Thiolase-like"/>
</dbReference>
<dbReference type="Pfam" id="PF00109">
    <property type="entry name" value="ketoacyl-synt"/>
    <property type="match status" value="1"/>
</dbReference>
<dbReference type="Proteomes" id="UP001285352">
    <property type="component" value="Unassembled WGS sequence"/>
</dbReference>
<dbReference type="PANTHER" id="PTHR43775:SF51">
    <property type="entry name" value="INACTIVE PHENOLPHTHIOCEROL SYNTHESIS POLYKETIDE SYNTHASE TYPE I PKS1-RELATED"/>
    <property type="match status" value="1"/>
</dbReference>
<evidence type="ECO:0000256" key="1">
    <source>
        <dbReference type="ARBA" id="ARBA00022450"/>
    </source>
</evidence>
<dbReference type="Pfam" id="PF00550">
    <property type="entry name" value="PP-binding"/>
    <property type="match status" value="1"/>
</dbReference>
<dbReference type="SUPFAM" id="SSF55048">
    <property type="entry name" value="Probable ACP-binding domain of malonyl-CoA ACP transacylase"/>
    <property type="match status" value="1"/>
</dbReference>
<dbReference type="InterPro" id="IPR036736">
    <property type="entry name" value="ACP-like_sf"/>
</dbReference>
<dbReference type="PANTHER" id="PTHR43775">
    <property type="entry name" value="FATTY ACID SYNTHASE"/>
    <property type="match status" value="1"/>
</dbReference>
<evidence type="ECO:0000259" key="5">
    <source>
        <dbReference type="PROSITE" id="PS50075"/>
    </source>
</evidence>
<evidence type="ECO:0000256" key="3">
    <source>
        <dbReference type="ARBA" id="ARBA00022679"/>
    </source>
</evidence>
<sequence length="1058" mass="110313">MAEHDDRVLLENLRWVTVELHQARERLRAAEEPIAIVGAGCRYPGGITTPEDLWRLLADGTDAITEFPGDRGWDVDDLHQPDEPGHSSTRHGGFLTEPGAFDAGFFGISPAAAEVTDPQHRLLLEVSWEAVERAGIDPMSLRGSKTGVFTGTMYQDYGTGASDADLAGRVLMGTSGSLASGRVAYAFGFEGPALTLDTACSSSLVAVHLAVQSLRRGECTLALAGGSTVLATPSVFVEFSRQGGLSADGRCKAFGAGADGTGFAEGAGVLLLERLSDAVRLGHPVLAVVRGSAVNSDGASNGLTAPNGPAQQRVIAAALADARLSASDVDAVEAHGTGTALGDPIEAQALLAAYGQDRPKPLWLGSVKSNLGHTQAAAGVAGLLKMILALRHGVLPKTLHADSPSPHVDWTSGEVSLLTEARPWPAGERPRRAGVSSFGVSGTNAHVILEEAPVVAAEPSGLDDPSVPWVFSARSAAALRGQAARLMSCADDRAVDVAHSLLTSRSSFEHRAVVFGPDVETRRRGLAALAAGEETSTAVTGLADADSAAVFVFPGQGSQWAGMGRELLDTSPVFGARLVECAAALAPFTDFDLLRVLRRGDELDRVDVVQPALWAVMVSLAALWQSHGVRPAAVLGHSQGEIAAACVAGALSLSDGARVVALRSRALAELSGRGGMVSLRVPVAEVETLLAQRSGLSIAAVNGAESVVVSGTPEALDELVEHCGDRAKRIPVDYASHSAQVDSLRERLLADLAPIRPRQAEIPFVSAVTASFFDTTGLDARYWFTNLREPVLFDPAMRLLMAEGRTAFVELSPHPVLTMGMQQTAPGAVVAGALRRGDGGLARVRLSLAELAVRGVGVDWLLPAGRRVDLPTYAFDHRDYWLTTTGPAAGAAPVAGAAERWSGYLAGQTGQERRRTLVKLVRSAAAAVLGHATPEEVELTGSFRELGLDSAAGVQLRNRLASATGLDLPVTVVFDHPTVSSLAAHLEAEVSGSGTGGLDRHLDAVESGLRDLDGAARARVLTRLRALIAPGPDATADLDEASADEMFALLDQELGAAS</sequence>
<dbReference type="EMBL" id="JAXAVU010000001">
    <property type="protein sequence ID" value="MDX8141344.1"/>
    <property type="molecule type" value="Genomic_DNA"/>
</dbReference>
<dbReference type="InterPro" id="IPR016035">
    <property type="entry name" value="Acyl_Trfase/lysoPLipase"/>
</dbReference>
<feature type="domain" description="Ketosynthase family 3 (KS3)" evidence="6">
    <location>
        <begin position="31"/>
        <end position="451"/>
    </location>
</feature>
<dbReference type="SMART" id="SM01294">
    <property type="entry name" value="PKS_PP_betabranch"/>
    <property type="match status" value="1"/>
</dbReference>
<dbReference type="InterPro" id="IPR001227">
    <property type="entry name" value="Ac_transferase_dom_sf"/>
</dbReference>
<keyword evidence="4" id="KW-0012">Acyltransferase</keyword>
<dbReference type="PROSITE" id="PS50075">
    <property type="entry name" value="CARRIER"/>
    <property type="match status" value="1"/>
</dbReference>
<dbReference type="SUPFAM" id="SSF47336">
    <property type="entry name" value="ACP-like"/>
    <property type="match status" value="1"/>
</dbReference>
<dbReference type="InterPro" id="IPR020806">
    <property type="entry name" value="PKS_PP-bd"/>
</dbReference>
<keyword evidence="3" id="KW-0808">Transferase</keyword>
<dbReference type="Gene3D" id="3.30.70.3290">
    <property type="match status" value="1"/>
</dbReference>
<protein>
    <submittedName>
        <fullName evidence="7">Beta-ketoacyl synthase N-terminal-like domain-containing protein</fullName>
    </submittedName>
</protein>
<feature type="domain" description="Carrier" evidence="5">
    <location>
        <begin position="912"/>
        <end position="990"/>
    </location>
</feature>
<dbReference type="InterPro" id="IPR032821">
    <property type="entry name" value="PKS_assoc"/>
</dbReference>
<dbReference type="InterPro" id="IPR018201">
    <property type="entry name" value="Ketoacyl_synth_AS"/>
</dbReference>
<dbReference type="CDD" id="cd00833">
    <property type="entry name" value="PKS"/>
    <property type="match status" value="1"/>
</dbReference>
<dbReference type="InterPro" id="IPR009081">
    <property type="entry name" value="PP-bd_ACP"/>
</dbReference>
<dbReference type="Pfam" id="PF16197">
    <property type="entry name" value="KAsynt_C_assoc"/>
    <property type="match status" value="1"/>
</dbReference>
<keyword evidence="8" id="KW-1185">Reference proteome</keyword>
<evidence type="ECO:0000313" key="7">
    <source>
        <dbReference type="EMBL" id="MDX8141344.1"/>
    </source>
</evidence>
<dbReference type="InterPro" id="IPR014030">
    <property type="entry name" value="Ketoacyl_synth_N"/>
</dbReference>
<dbReference type="SMART" id="SM00827">
    <property type="entry name" value="PKS_AT"/>
    <property type="match status" value="1"/>
</dbReference>
<organism evidence="7 8">
    <name type="scientific">Lentzea sokolovensis</name>
    <dbReference type="NCBI Taxonomy" id="3095429"/>
    <lineage>
        <taxon>Bacteria</taxon>
        <taxon>Bacillati</taxon>
        <taxon>Actinomycetota</taxon>
        <taxon>Actinomycetes</taxon>
        <taxon>Pseudonocardiales</taxon>
        <taxon>Pseudonocardiaceae</taxon>
        <taxon>Lentzea</taxon>
    </lineage>
</organism>
<accession>A0ABU4UPD8</accession>
<name>A0ABU4UPD8_9PSEU</name>
<evidence type="ECO:0000313" key="8">
    <source>
        <dbReference type="Proteomes" id="UP001285352"/>
    </source>
</evidence>
<evidence type="ECO:0000256" key="4">
    <source>
        <dbReference type="ARBA" id="ARBA00023315"/>
    </source>
</evidence>
<dbReference type="Pfam" id="PF00698">
    <property type="entry name" value="Acyl_transf_1"/>
    <property type="match status" value="1"/>
</dbReference>
<comment type="caution">
    <text evidence="7">The sequence shown here is derived from an EMBL/GenBank/DDBJ whole genome shotgun (WGS) entry which is preliminary data.</text>
</comment>
<dbReference type="Gene3D" id="1.10.1200.10">
    <property type="entry name" value="ACP-like"/>
    <property type="match status" value="1"/>
</dbReference>
<dbReference type="RefSeq" id="WP_319973643.1">
    <property type="nucleotide sequence ID" value="NZ_JAXAVU010000001.1"/>
</dbReference>
<dbReference type="SUPFAM" id="SSF52151">
    <property type="entry name" value="FabD/lysophospholipase-like"/>
    <property type="match status" value="1"/>
</dbReference>
<dbReference type="PROSITE" id="PS00606">
    <property type="entry name" value="KS3_1"/>
    <property type="match status" value="1"/>
</dbReference>
<keyword evidence="1" id="KW-0596">Phosphopantetheine</keyword>
<gene>
    <name evidence="7" type="ORF">SK854_04415</name>
</gene>
<dbReference type="InterPro" id="IPR014031">
    <property type="entry name" value="Ketoacyl_synth_C"/>
</dbReference>
<dbReference type="SMART" id="SM00825">
    <property type="entry name" value="PKS_KS"/>
    <property type="match status" value="1"/>
</dbReference>
<dbReference type="InterPro" id="IPR016036">
    <property type="entry name" value="Malonyl_transacylase_ACP-bd"/>
</dbReference>
<evidence type="ECO:0000259" key="6">
    <source>
        <dbReference type="PROSITE" id="PS52004"/>
    </source>
</evidence>
<dbReference type="PROSITE" id="PS52004">
    <property type="entry name" value="KS3_2"/>
    <property type="match status" value="1"/>
</dbReference>
<dbReference type="SUPFAM" id="SSF53901">
    <property type="entry name" value="Thiolase-like"/>
    <property type="match status" value="1"/>
</dbReference>
<dbReference type="InterPro" id="IPR020841">
    <property type="entry name" value="PKS_Beta-ketoAc_synthase_dom"/>
</dbReference>
<dbReference type="SMART" id="SM00823">
    <property type="entry name" value="PKS_PP"/>
    <property type="match status" value="1"/>
</dbReference>
<keyword evidence="2" id="KW-0597">Phosphoprotein</keyword>
<dbReference type="InterPro" id="IPR050091">
    <property type="entry name" value="PKS_NRPS_Biosynth_Enz"/>
</dbReference>
<dbReference type="Gene3D" id="3.40.47.10">
    <property type="match status" value="1"/>
</dbReference>